<accession>A0A329MP28</accession>
<proteinExistence type="predicted"/>
<dbReference type="RefSeq" id="WP_113031358.1">
    <property type="nucleotide sequence ID" value="NZ_QMFB01000006.1"/>
</dbReference>
<keyword evidence="2" id="KW-0472">Membrane</keyword>
<keyword evidence="6" id="KW-1185">Reference proteome</keyword>
<dbReference type="InterPro" id="IPR048447">
    <property type="entry name" value="DUF1980_C"/>
</dbReference>
<dbReference type="InterPro" id="IPR015402">
    <property type="entry name" value="DUF1980"/>
</dbReference>
<feature type="region of interest" description="Disordered" evidence="1">
    <location>
        <begin position="134"/>
        <end position="183"/>
    </location>
</feature>
<dbReference type="NCBIfam" id="TIGR03943">
    <property type="entry name" value="TIGR03943 family putative permease subunit"/>
    <property type="match status" value="1"/>
</dbReference>
<dbReference type="OrthoDB" id="9770408at2"/>
<feature type="compositionally biased region" description="Polar residues" evidence="1">
    <location>
        <begin position="134"/>
        <end position="147"/>
    </location>
</feature>
<dbReference type="EMBL" id="QMFB01000006">
    <property type="protein sequence ID" value="RAV21076.1"/>
    <property type="molecule type" value="Genomic_DNA"/>
</dbReference>
<evidence type="ECO:0000259" key="4">
    <source>
        <dbReference type="Pfam" id="PF21537"/>
    </source>
</evidence>
<feature type="transmembrane region" description="Helical" evidence="2">
    <location>
        <begin position="44"/>
        <end position="62"/>
    </location>
</feature>
<reference evidence="5 6" key="1">
    <citation type="journal article" date="2009" name="Int. J. Syst. Evol. Microbiol.">
        <title>Paenibacillus contaminans sp. nov., isolated from a contaminated laboratory plate.</title>
        <authorList>
            <person name="Chou J.H."/>
            <person name="Lee J.H."/>
            <person name="Lin M.C."/>
            <person name="Chang P.S."/>
            <person name="Arun A.B."/>
            <person name="Young C.C."/>
            <person name="Chen W.M."/>
        </authorList>
    </citation>
    <scope>NUCLEOTIDE SEQUENCE [LARGE SCALE GENOMIC DNA]</scope>
    <source>
        <strain evidence="5 6">CKOBP-6</strain>
    </source>
</reference>
<feature type="domain" description="DUF1980" evidence="3">
    <location>
        <begin position="13"/>
        <end position="121"/>
    </location>
</feature>
<dbReference type="AlphaFoldDB" id="A0A329MP28"/>
<evidence type="ECO:0000256" key="2">
    <source>
        <dbReference type="SAM" id="Phobius"/>
    </source>
</evidence>
<dbReference type="Pfam" id="PF21537">
    <property type="entry name" value="DUF1980_C"/>
    <property type="match status" value="1"/>
</dbReference>
<dbReference type="InterPro" id="IPR048493">
    <property type="entry name" value="DUF1980_N"/>
</dbReference>
<sequence>MKEHIRISLHYWLRAAIFLGFSLYILYLSKTGHLLYYIAPRMTVYVKLSAIVMYIIAVYMLYSAIRAMMKKTDVCDDCDHTPSRSPFKNLAAYTLFAIPLLLGFSTPDMAMNSALASKKGMILTGTVSQSAGFAQTGSTAETPSNQPQPAPKQSAESLAPAPSVSPGADAPLTKSNGDSGAPASEAELDELFKADKYTENFAKLAKKLYGLETIAVKEEGFIETLSAIDLFMKPFVGKKIELSGFVYREDDMQTNQFVVARFQLQCCSADAAPFGVMVEYDRAPSFATDAWVKLSGTLGTTNYGGNEIVVIKAAKIEKIAEPKNVYVYPNYDFLTAP</sequence>
<keyword evidence="2" id="KW-0812">Transmembrane</keyword>
<feature type="transmembrane region" description="Helical" evidence="2">
    <location>
        <begin position="12"/>
        <end position="38"/>
    </location>
</feature>
<dbReference type="InterPro" id="IPR052955">
    <property type="entry name" value="UPF0703_membrane_permease"/>
</dbReference>
<evidence type="ECO:0000259" key="3">
    <source>
        <dbReference type="Pfam" id="PF09323"/>
    </source>
</evidence>
<gene>
    <name evidence="5" type="ORF">DQG23_13435</name>
</gene>
<organism evidence="5 6">
    <name type="scientific">Paenibacillus contaminans</name>
    <dbReference type="NCBI Taxonomy" id="450362"/>
    <lineage>
        <taxon>Bacteria</taxon>
        <taxon>Bacillati</taxon>
        <taxon>Bacillota</taxon>
        <taxon>Bacilli</taxon>
        <taxon>Bacillales</taxon>
        <taxon>Paenibacillaceae</taxon>
        <taxon>Paenibacillus</taxon>
    </lineage>
</organism>
<keyword evidence="2" id="KW-1133">Transmembrane helix</keyword>
<evidence type="ECO:0000313" key="5">
    <source>
        <dbReference type="EMBL" id="RAV21076.1"/>
    </source>
</evidence>
<feature type="domain" description="DUF1980" evidence="4">
    <location>
        <begin position="192"/>
        <end position="329"/>
    </location>
</feature>
<protein>
    <submittedName>
        <fullName evidence="5">TIGR03943 family protein</fullName>
    </submittedName>
</protein>
<dbReference type="PANTHER" id="PTHR40047">
    <property type="entry name" value="UPF0703 PROTEIN YCGQ"/>
    <property type="match status" value="1"/>
</dbReference>
<evidence type="ECO:0000256" key="1">
    <source>
        <dbReference type="SAM" id="MobiDB-lite"/>
    </source>
</evidence>
<dbReference type="Proteomes" id="UP000250369">
    <property type="component" value="Unassembled WGS sequence"/>
</dbReference>
<evidence type="ECO:0000313" key="6">
    <source>
        <dbReference type="Proteomes" id="UP000250369"/>
    </source>
</evidence>
<feature type="transmembrane region" description="Helical" evidence="2">
    <location>
        <begin position="90"/>
        <end position="107"/>
    </location>
</feature>
<comment type="caution">
    <text evidence="5">The sequence shown here is derived from an EMBL/GenBank/DDBJ whole genome shotgun (WGS) entry which is preliminary data.</text>
</comment>
<dbReference type="PANTHER" id="PTHR40047:SF1">
    <property type="entry name" value="UPF0703 PROTEIN YCGQ"/>
    <property type="match status" value="1"/>
</dbReference>
<dbReference type="Pfam" id="PF09323">
    <property type="entry name" value="DUF1980"/>
    <property type="match status" value="1"/>
</dbReference>
<name>A0A329MP28_9BACL</name>